<dbReference type="Proteomes" id="UP000184330">
    <property type="component" value="Unassembled WGS sequence"/>
</dbReference>
<organism evidence="2 3">
    <name type="scientific">Phialocephala subalpina</name>
    <dbReference type="NCBI Taxonomy" id="576137"/>
    <lineage>
        <taxon>Eukaryota</taxon>
        <taxon>Fungi</taxon>
        <taxon>Dikarya</taxon>
        <taxon>Ascomycota</taxon>
        <taxon>Pezizomycotina</taxon>
        <taxon>Leotiomycetes</taxon>
        <taxon>Helotiales</taxon>
        <taxon>Mollisiaceae</taxon>
        <taxon>Phialocephala</taxon>
        <taxon>Phialocephala fortinii species complex</taxon>
    </lineage>
</organism>
<name>A0A1L7WZR9_9HELO</name>
<dbReference type="EMBL" id="FJOG01000011">
    <property type="protein sequence ID" value="CZR58275.1"/>
    <property type="molecule type" value="Genomic_DNA"/>
</dbReference>
<dbReference type="STRING" id="576137.A0A1L7WZR9"/>
<dbReference type="CDD" id="cd00161">
    <property type="entry name" value="beta-trefoil_Ricin-like"/>
    <property type="match status" value="2"/>
</dbReference>
<evidence type="ECO:0000313" key="3">
    <source>
        <dbReference type="Proteomes" id="UP000184330"/>
    </source>
</evidence>
<feature type="chain" id="PRO_5012046917" description="Ricin B lectin domain-containing protein" evidence="1">
    <location>
        <begin position="18"/>
        <end position="458"/>
    </location>
</feature>
<accession>A0A1L7WZR9</accession>
<evidence type="ECO:0000256" key="1">
    <source>
        <dbReference type="SAM" id="SignalP"/>
    </source>
</evidence>
<reference evidence="2 3" key="1">
    <citation type="submission" date="2016-03" db="EMBL/GenBank/DDBJ databases">
        <authorList>
            <person name="Ploux O."/>
        </authorList>
    </citation>
    <scope>NUCLEOTIDE SEQUENCE [LARGE SCALE GENOMIC DNA]</scope>
    <source>
        <strain evidence="2 3">UAMH 11012</strain>
    </source>
</reference>
<dbReference type="OrthoDB" id="5383818at2759"/>
<feature type="signal peptide" evidence="1">
    <location>
        <begin position="1"/>
        <end position="17"/>
    </location>
</feature>
<dbReference type="AlphaFoldDB" id="A0A1L7WZR9"/>
<dbReference type="Gene3D" id="2.80.10.50">
    <property type="match status" value="2"/>
</dbReference>
<dbReference type="InterPro" id="IPR035992">
    <property type="entry name" value="Ricin_B-like_lectins"/>
</dbReference>
<keyword evidence="3" id="KW-1185">Reference proteome</keyword>
<evidence type="ECO:0000313" key="2">
    <source>
        <dbReference type="EMBL" id="CZR58275.1"/>
    </source>
</evidence>
<keyword evidence="1" id="KW-0732">Signal</keyword>
<dbReference type="PROSITE" id="PS50231">
    <property type="entry name" value="RICIN_B_LECTIN"/>
    <property type="match status" value="2"/>
</dbReference>
<dbReference type="SUPFAM" id="SSF50370">
    <property type="entry name" value="Ricin B-like lectins"/>
    <property type="match status" value="2"/>
</dbReference>
<proteinExistence type="predicted"/>
<sequence length="458" mass="45625">MIASLSLLLTSAAFVLAKPIEVRTVSALNTAAFEEAQQRDDTATRAFSNTAIKAGPSHGSSERDFRANLNPIQVGTCDGSQGQQWDVITAGKHDDQAGTMIVVNTLTQACMNFDPRRAAGNTVIMFSCGGRADGGGAVTNSQLFNFTSGSGPLTLAPLNDAGTCLTVTSNNVLDSAACSGASTQSFTFGGGSAAAVSASTTAAVAATSTAVSSAVSEVAASTSSSSSCTSTTVVTMTRSSSVIPIAASSSLSSATSALTTSGATISSAAQAQASENPTSAVPVSRAGGVLQPSAAAESNPRDNTATRAFSSVSIKDSTGNCLSIDPTAGDFRQNLIPVQILPCTGAAGEKFDLITAGAHNNAANSTLVVSSLTQGCLNFDDRRAVGDKVILFSCGGRADGGGATTNSQLFTFSGGNSLVLSPESGDPVGSVCLVPNASTGKLDKGTCDGTSGQVFTVG</sequence>
<protein>
    <recommendedName>
        <fullName evidence="4">Ricin B lectin domain-containing protein</fullName>
    </recommendedName>
</protein>
<gene>
    <name evidence="2" type="ORF">PAC_08166</name>
</gene>
<evidence type="ECO:0008006" key="4">
    <source>
        <dbReference type="Google" id="ProtNLM"/>
    </source>
</evidence>